<name>A0A5C8CGI3_9SPIR</name>
<protein>
    <submittedName>
        <fullName evidence="2">NYN domain-containing protein</fullName>
    </submittedName>
</protein>
<gene>
    <name evidence="2" type="ORF">EPJ80_09735</name>
</gene>
<proteinExistence type="predicted"/>
<feature type="domain" description="NYN" evidence="1">
    <location>
        <begin position="117"/>
        <end position="211"/>
    </location>
</feature>
<accession>A0A5C8CGI3</accession>
<reference evidence="2 3" key="1">
    <citation type="journal article" date="1992" name="Lakartidningen">
        <title>[Penicillin V and not amoxicillin is the first choice preparation in acute otitis].</title>
        <authorList>
            <person name="Kamme C."/>
            <person name="Lundgren K."/>
            <person name="Prellner K."/>
        </authorList>
    </citation>
    <scope>NUCLEOTIDE SEQUENCE [LARGE SCALE GENOMIC DNA]</scope>
    <source>
        <strain evidence="2 3">W1</strain>
    </source>
</reference>
<dbReference type="RefSeq" id="WP_147758828.1">
    <property type="nucleotide sequence ID" value="NZ_SAXT01000005.1"/>
</dbReference>
<evidence type="ECO:0000313" key="2">
    <source>
        <dbReference type="EMBL" id="TXJ11968.1"/>
    </source>
</evidence>
<dbReference type="EMBL" id="SAXT01000005">
    <property type="protein sequence ID" value="TXJ11968.1"/>
    <property type="molecule type" value="Genomic_DNA"/>
</dbReference>
<dbReference type="Gene3D" id="3.40.50.1010">
    <property type="entry name" value="5'-nuclease"/>
    <property type="match status" value="1"/>
</dbReference>
<dbReference type="Pfam" id="PF01936">
    <property type="entry name" value="NYN"/>
    <property type="match status" value="1"/>
</dbReference>
<evidence type="ECO:0000259" key="1">
    <source>
        <dbReference type="Pfam" id="PF01936"/>
    </source>
</evidence>
<dbReference type="AlphaFoldDB" id="A0A5C8CGI3"/>
<sequence>MDIKVAVLVDGSFFLKRYKYYRKKIDYSFSFSKDNAKEVVKDLYSIVLASKNEKGKKAKHYNCYLYRLFFYDCFPYSKGEHNPKTGKFVDFSNTEEYNFKIELFNELRRNRKVALRLGELKKQYSWTIKPSKIENIIKRIRAEKDKFIIKFNDLCEDDFILNLKQSGIDMKIAVDIASLSYKKLVDKIVLISGDSDFVPASKIARREGIDFILNPMGNHIGTSLEEHIDGLINEKLICNIIKKFHDN</sequence>
<dbReference type="Proteomes" id="UP000325116">
    <property type="component" value="Unassembled WGS sequence"/>
</dbReference>
<evidence type="ECO:0000313" key="3">
    <source>
        <dbReference type="Proteomes" id="UP000325116"/>
    </source>
</evidence>
<dbReference type="CDD" id="cd18722">
    <property type="entry name" value="PIN_NicB-like"/>
    <property type="match status" value="1"/>
</dbReference>
<organism evidence="2 3">
    <name type="scientific">Brachyspira aalborgi</name>
    <dbReference type="NCBI Taxonomy" id="29522"/>
    <lineage>
        <taxon>Bacteria</taxon>
        <taxon>Pseudomonadati</taxon>
        <taxon>Spirochaetota</taxon>
        <taxon>Spirochaetia</taxon>
        <taxon>Brachyspirales</taxon>
        <taxon>Brachyspiraceae</taxon>
        <taxon>Brachyspira</taxon>
    </lineage>
</organism>
<comment type="caution">
    <text evidence="2">The sequence shown here is derived from an EMBL/GenBank/DDBJ whole genome shotgun (WGS) entry which is preliminary data.</text>
</comment>
<dbReference type="GO" id="GO:0004540">
    <property type="term" value="F:RNA nuclease activity"/>
    <property type="evidence" value="ECO:0007669"/>
    <property type="project" value="InterPro"/>
</dbReference>
<dbReference type="InterPro" id="IPR021139">
    <property type="entry name" value="NYN"/>
</dbReference>